<keyword evidence="2" id="KW-1185">Reference proteome</keyword>
<sequence>MEENKIKRFIVLVTTAVLVSGCSISEQSEMAIAKNSSSEKTLSAKEIASVSALKLVDNRTNQVVQTFAPTSFEKNTLAKEVDSIVEQLAEKFDKPMVPARIGENGKLLPGQSRIILDEKALKTSLLQATAFDKEIALPIQESVPNVSQESLTSVQQKVIGSYKTTFNPAVPGRSNNIALSAKAINQVILGPGDRFYFNLVVGERTVERGYQKAMEIVNKEFVEGIGGGICQTSSTLYNAVEKAGLEIIELHHHSKAVGYVPKDKDATVSWGGKDFKFLNNKNYPVIIKTIMDNKKGSIEVQLLAAVKK</sequence>
<protein>
    <submittedName>
        <fullName evidence="1">Vancomycin resistance protein</fullName>
    </submittedName>
</protein>
<dbReference type="Proteomes" id="UP000264541">
    <property type="component" value="Unassembled WGS sequence"/>
</dbReference>
<dbReference type="PROSITE" id="PS51257">
    <property type="entry name" value="PROKAR_LIPOPROTEIN"/>
    <property type="match status" value="1"/>
</dbReference>
<dbReference type="Pfam" id="PF04294">
    <property type="entry name" value="VanW"/>
    <property type="match status" value="1"/>
</dbReference>
<evidence type="ECO:0000313" key="2">
    <source>
        <dbReference type="Proteomes" id="UP000264541"/>
    </source>
</evidence>
<dbReference type="AlphaFoldDB" id="A0A372LTU9"/>
<accession>A0A372LTU9</accession>
<dbReference type="PANTHER" id="PTHR35788:SF1">
    <property type="entry name" value="EXPORTED PROTEIN"/>
    <property type="match status" value="1"/>
</dbReference>
<organism evidence="1 2">
    <name type="scientific">Peribacillus saganii</name>
    <dbReference type="NCBI Taxonomy" id="2303992"/>
    <lineage>
        <taxon>Bacteria</taxon>
        <taxon>Bacillati</taxon>
        <taxon>Bacillota</taxon>
        <taxon>Bacilli</taxon>
        <taxon>Bacillales</taxon>
        <taxon>Bacillaceae</taxon>
        <taxon>Peribacillus</taxon>
    </lineage>
</organism>
<dbReference type="EMBL" id="QVTE01000007">
    <property type="protein sequence ID" value="RFU71230.1"/>
    <property type="molecule type" value="Genomic_DNA"/>
</dbReference>
<name>A0A372LTU9_9BACI</name>
<gene>
    <name evidence="1" type="ORF">D0469_02630</name>
</gene>
<dbReference type="InterPro" id="IPR007391">
    <property type="entry name" value="Vancomycin_resist_VanW"/>
</dbReference>
<dbReference type="InterPro" id="IPR052913">
    <property type="entry name" value="Glycopeptide_resist_protein"/>
</dbReference>
<proteinExistence type="predicted"/>
<reference evidence="1 2" key="1">
    <citation type="submission" date="2018-08" db="EMBL/GenBank/DDBJ databases">
        <title>Bacillus chawlae sp. nov., Bacillus glennii sp. nov., and Bacillus saganii sp. nov. Isolated from the Vehicle Assembly Building at Kennedy Space Center where the Viking Spacecraft were Assembled.</title>
        <authorList>
            <person name="Seuylemezian A."/>
            <person name="Vaishampayan P."/>
        </authorList>
    </citation>
    <scope>NUCLEOTIDE SEQUENCE [LARGE SCALE GENOMIC DNA]</scope>
    <source>
        <strain evidence="1 2">V47-23a</strain>
    </source>
</reference>
<comment type="caution">
    <text evidence="1">The sequence shown here is derived from an EMBL/GenBank/DDBJ whole genome shotgun (WGS) entry which is preliminary data.</text>
</comment>
<evidence type="ECO:0000313" key="1">
    <source>
        <dbReference type="EMBL" id="RFU71230.1"/>
    </source>
</evidence>
<dbReference type="PANTHER" id="PTHR35788">
    <property type="entry name" value="EXPORTED PROTEIN-RELATED"/>
    <property type="match status" value="1"/>
</dbReference>